<accession>A0A016UM52</accession>
<proteinExistence type="predicted"/>
<dbReference type="EMBL" id="JARK01001371">
    <property type="protein sequence ID" value="EYC15932.1"/>
    <property type="molecule type" value="Genomic_DNA"/>
</dbReference>
<dbReference type="FunFam" id="2.20.100.10:FF:000001">
    <property type="entry name" value="semaphorin-5A isoform X1"/>
    <property type="match status" value="1"/>
</dbReference>
<dbReference type="Pfam" id="PF00090">
    <property type="entry name" value="TSP_1"/>
    <property type="match status" value="1"/>
</dbReference>
<evidence type="ECO:0000313" key="5">
    <source>
        <dbReference type="Proteomes" id="UP000024635"/>
    </source>
</evidence>
<keyword evidence="2" id="KW-0812">Transmembrane</keyword>
<keyword evidence="2" id="KW-1133">Transmembrane helix</keyword>
<evidence type="ECO:0000256" key="3">
    <source>
        <dbReference type="SAM" id="SignalP"/>
    </source>
</evidence>
<keyword evidence="3" id="KW-0732">Signal</keyword>
<comment type="caution">
    <text evidence="4">The sequence shown here is derived from an EMBL/GenBank/DDBJ whole genome shotgun (WGS) entry which is preliminary data.</text>
</comment>
<dbReference type="STRING" id="53326.A0A016UM52"/>
<evidence type="ECO:0000256" key="1">
    <source>
        <dbReference type="ARBA" id="ARBA00023157"/>
    </source>
</evidence>
<organism evidence="4 5">
    <name type="scientific">Ancylostoma ceylanicum</name>
    <dbReference type="NCBI Taxonomy" id="53326"/>
    <lineage>
        <taxon>Eukaryota</taxon>
        <taxon>Metazoa</taxon>
        <taxon>Ecdysozoa</taxon>
        <taxon>Nematoda</taxon>
        <taxon>Chromadorea</taxon>
        <taxon>Rhabditida</taxon>
        <taxon>Rhabditina</taxon>
        <taxon>Rhabditomorpha</taxon>
        <taxon>Strongyloidea</taxon>
        <taxon>Ancylostomatidae</taxon>
        <taxon>Ancylostomatinae</taxon>
        <taxon>Ancylostoma</taxon>
    </lineage>
</organism>
<feature type="signal peptide" evidence="3">
    <location>
        <begin position="1"/>
        <end position="29"/>
    </location>
</feature>
<dbReference type="GO" id="GO:0071944">
    <property type="term" value="C:cell periphery"/>
    <property type="evidence" value="ECO:0007669"/>
    <property type="project" value="TreeGrafter"/>
</dbReference>
<dbReference type="AlphaFoldDB" id="A0A016UM52"/>
<dbReference type="PROSITE" id="PS50092">
    <property type="entry name" value="TSP1"/>
    <property type="match status" value="1"/>
</dbReference>
<evidence type="ECO:0000256" key="2">
    <source>
        <dbReference type="SAM" id="Phobius"/>
    </source>
</evidence>
<dbReference type="Gene3D" id="2.20.100.10">
    <property type="entry name" value="Thrombospondin type-1 (TSP1) repeat"/>
    <property type="match status" value="1"/>
</dbReference>
<evidence type="ECO:0000313" key="4">
    <source>
        <dbReference type="EMBL" id="EYC15932.1"/>
    </source>
</evidence>
<dbReference type="InterPro" id="IPR036383">
    <property type="entry name" value="TSP1_rpt_sf"/>
</dbReference>
<keyword evidence="2" id="KW-0472">Membrane</keyword>
<dbReference type="PANTHER" id="PTHR16311">
    <property type="entry name" value="THROMBOSPONDIN TYPE I DOMAIN-CONTAINING 1"/>
    <property type="match status" value="1"/>
</dbReference>
<feature type="chain" id="PRO_5001492515" description="Thrombospondin type 1 domain protein" evidence="3">
    <location>
        <begin position="30"/>
        <end position="681"/>
    </location>
</feature>
<keyword evidence="1" id="KW-1015">Disulfide bond</keyword>
<feature type="transmembrane region" description="Helical" evidence="2">
    <location>
        <begin position="523"/>
        <end position="544"/>
    </location>
</feature>
<dbReference type="InterPro" id="IPR000884">
    <property type="entry name" value="TSP1_rpt"/>
</dbReference>
<gene>
    <name evidence="4" type="primary">Acey_s0035.g3051</name>
    <name evidence="4" type="synonym">Acey-F09F9.4</name>
    <name evidence="4" type="ORF">Y032_0035g3051</name>
</gene>
<dbReference type="InterPro" id="IPR038877">
    <property type="entry name" value="THSD1"/>
</dbReference>
<name>A0A016UM52_9BILA</name>
<dbReference type="SUPFAM" id="SSF82895">
    <property type="entry name" value="TSP-1 type 1 repeat"/>
    <property type="match status" value="1"/>
</dbReference>
<dbReference type="PANTHER" id="PTHR16311:SF3">
    <property type="entry name" value="THROMBOSPONDIN TYPE-1 DOMAIN-CONTAINING PROTEIN 1"/>
    <property type="match status" value="1"/>
</dbReference>
<reference evidence="5" key="1">
    <citation type="journal article" date="2015" name="Nat. Genet.">
        <title>The genome and transcriptome of the zoonotic hookworm Ancylostoma ceylanicum identify infection-specific gene families.</title>
        <authorList>
            <person name="Schwarz E.M."/>
            <person name="Hu Y."/>
            <person name="Antoshechkin I."/>
            <person name="Miller M.M."/>
            <person name="Sternberg P.W."/>
            <person name="Aroian R.V."/>
        </authorList>
    </citation>
    <scope>NUCLEOTIDE SEQUENCE</scope>
    <source>
        <strain evidence="5">HY135</strain>
    </source>
</reference>
<evidence type="ECO:0008006" key="6">
    <source>
        <dbReference type="Google" id="ProtNLM"/>
    </source>
</evidence>
<sequence>MVLMSRRHHVFVVISLHFLLFSLIPSVPAANYSHPESPISPIIPPNPRSNSRARIHKPGTSSQYSIHAANRSSCRFNTAVIPCECLLEVSDNYFLEEDGERIAMFAVGPPDIEIRVPAQHPMLHELNVEIQPKLCVEEKFAINLLYRPAHVLPDEKWAVVATHSAVFHTELFHVIFPCESFANAGFYRIALVNSQDYEIQHEQWIVVNETAAVQLQLRNDSIFPHCTKDFLVRWTTVRCDAAMLNYRLRVLAIPEGSTNHEHRSHYIEEIDIARGQTSLSIPCSQFDIFYVKYCFDLVSVDTNSSVFHLWRSSCVSTEPAPVVNATWGAWSPWSECSATCGESIQKRYRFCENSDPKRGVDCKGELMETKPCKVPDCLALLNSHPVLANCSCGCAMNGTSGSFFATAADAEFCGGNQTWSMAARRNSVVSDFSVATDADASGKLFFFLGAPYEELVWFSGSNQEKDFTLRLDRPIFVVLWYKGNDSDLRQRKGFTISYSTREMPNQYPTRNSLSCHPLCPETVIIALLSLLFLFIIFFPPFVCASLTQRLRRQSCHDRPLIDKVYDSEMVRSGNTEYTQASGEKPATFTAQRSIGIQLSVQSTPRCARTYFPGDSPPPAHGTSISTTDELEYDYYDGTTIPGSLLAPVSDLLMCEIEIDQIIAQSSLYSKPAETQDVYTQV</sequence>
<dbReference type="Proteomes" id="UP000024635">
    <property type="component" value="Unassembled WGS sequence"/>
</dbReference>
<protein>
    <recommendedName>
        <fullName evidence="6">Thrombospondin type 1 domain protein</fullName>
    </recommendedName>
</protein>
<dbReference type="OrthoDB" id="5855429at2759"/>
<keyword evidence="5" id="KW-1185">Reference proteome</keyword>
<dbReference type="SMART" id="SM00209">
    <property type="entry name" value="TSP1"/>
    <property type="match status" value="1"/>
</dbReference>